<feature type="transmembrane region" description="Helical" evidence="8">
    <location>
        <begin position="187"/>
        <end position="210"/>
    </location>
</feature>
<protein>
    <recommendedName>
        <fullName evidence="10">Potassium channel domain-containing protein</fullName>
    </recommendedName>
</protein>
<dbReference type="GO" id="GO:0022841">
    <property type="term" value="F:potassium ion leak channel activity"/>
    <property type="evidence" value="ECO:0007669"/>
    <property type="project" value="TreeGrafter"/>
</dbReference>
<evidence type="ECO:0000256" key="2">
    <source>
        <dbReference type="ARBA" id="ARBA00022448"/>
    </source>
</evidence>
<evidence type="ECO:0000256" key="4">
    <source>
        <dbReference type="ARBA" id="ARBA00022989"/>
    </source>
</evidence>
<dbReference type="AlphaFoldDB" id="A0A9P0A4D3"/>
<dbReference type="InterPro" id="IPR003280">
    <property type="entry name" value="2pore_dom_K_chnl"/>
</dbReference>
<sequence length="266" mass="30221">MGYAALGIPLMLIYLTSVGSVLAWCARSVFSRSLCCCLCSKCGYCCYDEKLMQEKERRMRIKREQRELGRLAHNQRHQEPYYVRSPSSTFTSASGLDKHSIEETSSKIEHRHFIAPLLLCLICMVVYIVAGGVVLCRLLDKQLNYLNSIYFCFMLLTTIGYVENAFSENHLLSLKYEPGRSRHANNLAVWFCSFYIIFGMALTAMCFSIIHEEVITRLKQHYRSLLAEPKAESKDGSLMTKLASGSSSNIIDGNERGLLQYTMPNS</sequence>
<dbReference type="SUPFAM" id="SSF81324">
    <property type="entry name" value="Voltage-gated potassium channels"/>
    <property type="match status" value="1"/>
</dbReference>
<name>A0A9P0A4D3_BEMTA</name>
<dbReference type="PANTHER" id="PTHR11003">
    <property type="entry name" value="POTASSIUM CHANNEL, SUBFAMILY K"/>
    <property type="match status" value="1"/>
</dbReference>
<evidence type="ECO:0000256" key="7">
    <source>
        <dbReference type="ARBA" id="ARBA00023303"/>
    </source>
</evidence>
<dbReference type="Proteomes" id="UP001152759">
    <property type="component" value="Chromosome 2"/>
</dbReference>
<keyword evidence="3 8" id="KW-0812">Transmembrane</keyword>
<dbReference type="InterPro" id="IPR013099">
    <property type="entry name" value="K_chnl_dom"/>
</dbReference>
<dbReference type="GO" id="GO:0030322">
    <property type="term" value="P:stabilization of membrane potential"/>
    <property type="evidence" value="ECO:0007669"/>
    <property type="project" value="TreeGrafter"/>
</dbReference>
<evidence type="ECO:0000313" key="12">
    <source>
        <dbReference type="Proteomes" id="UP001152759"/>
    </source>
</evidence>
<feature type="domain" description="Potassium channel" evidence="10">
    <location>
        <begin position="124"/>
        <end position="161"/>
    </location>
</feature>
<dbReference type="GO" id="GO:0005886">
    <property type="term" value="C:plasma membrane"/>
    <property type="evidence" value="ECO:0007669"/>
    <property type="project" value="TreeGrafter"/>
</dbReference>
<evidence type="ECO:0000256" key="5">
    <source>
        <dbReference type="ARBA" id="ARBA00023065"/>
    </source>
</evidence>
<keyword evidence="7" id="KW-0407">Ion channel</keyword>
<dbReference type="Pfam" id="PF07885">
    <property type="entry name" value="Ion_trans_2"/>
    <property type="match status" value="1"/>
</dbReference>
<feature type="transmembrane region" description="Helical" evidence="8">
    <location>
        <begin position="148"/>
        <end position="167"/>
    </location>
</feature>
<evidence type="ECO:0000256" key="6">
    <source>
        <dbReference type="ARBA" id="ARBA00023136"/>
    </source>
</evidence>
<keyword evidence="12" id="KW-1185">Reference proteome</keyword>
<evidence type="ECO:0000256" key="3">
    <source>
        <dbReference type="ARBA" id="ARBA00022692"/>
    </source>
</evidence>
<evidence type="ECO:0000259" key="10">
    <source>
        <dbReference type="Pfam" id="PF07885"/>
    </source>
</evidence>
<keyword evidence="4 8" id="KW-1133">Transmembrane helix</keyword>
<dbReference type="Gene3D" id="1.10.287.70">
    <property type="match status" value="1"/>
</dbReference>
<proteinExistence type="predicted"/>
<feature type="chain" id="PRO_5040393706" description="Potassium channel domain-containing protein" evidence="9">
    <location>
        <begin position="24"/>
        <end position="266"/>
    </location>
</feature>
<evidence type="ECO:0000256" key="8">
    <source>
        <dbReference type="SAM" id="Phobius"/>
    </source>
</evidence>
<evidence type="ECO:0000256" key="1">
    <source>
        <dbReference type="ARBA" id="ARBA00004141"/>
    </source>
</evidence>
<keyword evidence="6 8" id="KW-0472">Membrane</keyword>
<dbReference type="EMBL" id="OU963863">
    <property type="protein sequence ID" value="CAH0383923.1"/>
    <property type="molecule type" value="Genomic_DNA"/>
</dbReference>
<evidence type="ECO:0000313" key="11">
    <source>
        <dbReference type="EMBL" id="CAH0383923.1"/>
    </source>
</evidence>
<keyword evidence="9" id="KW-0732">Signal</keyword>
<keyword evidence="5" id="KW-0406">Ion transport</keyword>
<reference evidence="11" key="1">
    <citation type="submission" date="2021-12" db="EMBL/GenBank/DDBJ databases">
        <authorList>
            <person name="King R."/>
        </authorList>
    </citation>
    <scope>NUCLEOTIDE SEQUENCE</scope>
</reference>
<accession>A0A9P0A4D3</accession>
<comment type="subcellular location">
    <subcellularLocation>
        <location evidence="1">Membrane</location>
        <topology evidence="1">Multi-pass membrane protein</topology>
    </subcellularLocation>
</comment>
<dbReference type="GO" id="GO:0015271">
    <property type="term" value="F:outward rectifier potassium channel activity"/>
    <property type="evidence" value="ECO:0007669"/>
    <property type="project" value="TreeGrafter"/>
</dbReference>
<organism evidence="11 12">
    <name type="scientific">Bemisia tabaci</name>
    <name type="common">Sweetpotato whitefly</name>
    <name type="synonym">Aleurodes tabaci</name>
    <dbReference type="NCBI Taxonomy" id="7038"/>
    <lineage>
        <taxon>Eukaryota</taxon>
        <taxon>Metazoa</taxon>
        <taxon>Ecdysozoa</taxon>
        <taxon>Arthropoda</taxon>
        <taxon>Hexapoda</taxon>
        <taxon>Insecta</taxon>
        <taxon>Pterygota</taxon>
        <taxon>Neoptera</taxon>
        <taxon>Paraneoptera</taxon>
        <taxon>Hemiptera</taxon>
        <taxon>Sternorrhyncha</taxon>
        <taxon>Aleyrodoidea</taxon>
        <taxon>Aleyrodidae</taxon>
        <taxon>Aleyrodinae</taxon>
        <taxon>Bemisia</taxon>
    </lineage>
</organism>
<keyword evidence="2" id="KW-0813">Transport</keyword>
<dbReference type="PANTHER" id="PTHR11003:SF257">
    <property type="entry name" value="POTASSIUM CHANNEL DOMAIN-CONTAINING PROTEIN"/>
    <property type="match status" value="1"/>
</dbReference>
<feature type="signal peptide" evidence="9">
    <location>
        <begin position="1"/>
        <end position="23"/>
    </location>
</feature>
<evidence type="ECO:0000256" key="9">
    <source>
        <dbReference type="SAM" id="SignalP"/>
    </source>
</evidence>
<gene>
    <name evidence="11" type="ORF">BEMITA_LOCUS3312</name>
</gene>
<feature type="transmembrane region" description="Helical" evidence="8">
    <location>
        <begin position="113"/>
        <end position="136"/>
    </location>
</feature>